<feature type="chain" id="PRO_5018217390" evidence="4">
    <location>
        <begin position="29"/>
        <end position="532"/>
    </location>
</feature>
<keyword evidence="7" id="KW-1185">Reference proteome</keyword>
<keyword evidence="3 4" id="KW-0732">Signal</keyword>
<dbReference type="GO" id="GO:0043190">
    <property type="term" value="C:ATP-binding cassette (ABC) transporter complex"/>
    <property type="evidence" value="ECO:0007669"/>
    <property type="project" value="InterPro"/>
</dbReference>
<comment type="subcellular location">
    <subcellularLocation>
        <location evidence="1">Periplasm</location>
    </subcellularLocation>
</comment>
<organism evidence="6 7">
    <name type="scientific">Stella humosa</name>
    <dbReference type="NCBI Taxonomy" id="94"/>
    <lineage>
        <taxon>Bacteria</taxon>
        <taxon>Pseudomonadati</taxon>
        <taxon>Pseudomonadota</taxon>
        <taxon>Alphaproteobacteria</taxon>
        <taxon>Rhodospirillales</taxon>
        <taxon>Stellaceae</taxon>
        <taxon>Stella</taxon>
    </lineage>
</organism>
<sequence>MKTMLAAALLAGTALTGVLTGGSTAALAQGKVLRATMHADVRTLDPMWTTQVIASIHGNMIYDRLFASDEKLEPHPQMVEKWTVSEDKKVYTFTLRDGLKFHDGTPVTTRDVIASTKRWGVRDGAGKALFGFTEDLVAKDDKTFEWRLKEPYGLVIDTLAKPTSSLPAIMREKEALTDPFQQVTEMIGSGPFVFKRDEWAPGSKTVYTKFADYVPRKEAPSGHAGAKVVKVDRVEFVWLPDPQTQQSALVAGEIDFLEAPQVDFLPILEAAPGVKLFGHPASGSMGIIQLNHLHPPFNNVKARQAMLHILKNPDYLNTFIPDKKLQTLCYSYFGCDTPMETDAGSEVYKAPPDYKKAEQLFKEAGYKGEPITILHATDHWYINPANLVMIQQMRKAGFLKLDVQAMDWGTVVSRRTKKEPPAQGGWNIFITGTSIVGSANPMTHVSIGMGCDKAWFGWPCDEKFEALRKNWAVAPDIEKRREIAVELSKRAYEQVPYISFAQWNNPSAYRSDKLSGLLMAPSLPPMWNVSVK</sequence>
<dbReference type="RefSeq" id="WP_197735800.1">
    <property type="nucleotide sequence ID" value="NZ_AP019700.1"/>
</dbReference>
<evidence type="ECO:0000313" key="6">
    <source>
        <dbReference type="EMBL" id="ROQ00137.1"/>
    </source>
</evidence>
<dbReference type="GO" id="GO:0015833">
    <property type="term" value="P:peptide transport"/>
    <property type="evidence" value="ECO:0007669"/>
    <property type="project" value="TreeGrafter"/>
</dbReference>
<dbReference type="CDD" id="cd08502">
    <property type="entry name" value="PBP2_NikA_DppA_OppA_like_16"/>
    <property type="match status" value="1"/>
</dbReference>
<dbReference type="GO" id="GO:0030288">
    <property type="term" value="C:outer membrane-bounded periplasmic space"/>
    <property type="evidence" value="ECO:0007669"/>
    <property type="project" value="UniProtKB-ARBA"/>
</dbReference>
<evidence type="ECO:0000256" key="1">
    <source>
        <dbReference type="ARBA" id="ARBA00004418"/>
    </source>
</evidence>
<dbReference type="Gene3D" id="3.40.190.10">
    <property type="entry name" value="Periplasmic binding protein-like II"/>
    <property type="match status" value="1"/>
</dbReference>
<dbReference type="InterPro" id="IPR039424">
    <property type="entry name" value="SBP_5"/>
</dbReference>
<evidence type="ECO:0000313" key="7">
    <source>
        <dbReference type="Proteomes" id="UP000278222"/>
    </source>
</evidence>
<dbReference type="PANTHER" id="PTHR30290:SF38">
    <property type="entry name" value="D,D-DIPEPTIDE-BINDING PERIPLASMIC PROTEIN DDPA-RELATED"/>
    <property type="match status" value="1"/>
</dbReference>
<name>A0A3N1MBQ8_9PROT</name>
<reference evidence="6 7" key="1">
    <citation type="submission" date="2018-11" db="EMBL/GenBank/DDBJ databases">
        <title>Genomic Encyclopedia of Type Strains, Phase IV (KMG-IV): sequencing the most valuable type-strain genomes for metagenomic binning, comparative biology and taxonomic classification.</title>
        <authorList>
            <person name="Goeker M."/>
        </authorList>
    </citation>
    <scope>NUCLEOTIDE SEQUENCE [LARGE SCALE GENOMIC DNA]</scope>
    <source>
        <strain evidence="6 7">DSM 5900</strain>
    </source>
</reference>
<evidence type="ECO:0000256" key="2">
    <source>
        <dbReference type="ARBA" id="ARBA00005695"/>
    </source>
</evidence>
<dbReference type="Pfam" id="PF00496">
    <property type="entry name" value="SBP_bac_5"/>
    <property type="match status" value="1"/>
</dbReference>
<evidence type="ECO:0000256" key="3">
    <source>
        <dbReference type="ARBA" id="ARBA00022729"/>
    </source>
</evidence>
<dbReference type="SUPFAM" id="SSF53850">
    <property type="entry name" value="Periplasmic binding protein-like II"/>
    <property type="match status" value="1"/>
</dbReference>
<dbReference type="PANTHER" id="PTHR30290">
    <property type="entry name" value="PERIPLASMIC BINDING COMPONENT OF ABC TRANSPORTER"/>
    <property type="match status" value="1"/>
</dbReference>
<dbReference type="AlphaFoldDB" id="A0A3N1MBQ8"/>
<dbReference type="InterPro" id="IPR030678">
    <property type="entry name" value="Peptide/Ni-bd"/>
</dbReference>
<dbReference type="InterPro" id="IPR000914">
    <property type="entry name" value="SBP_5_dom"/>
</dbReference>
<gene>
    <name evidence="6" type="ORF">EDC65_1933</name>
</gene>
<protein>
    <submittedName>
        <fullName evidence="6">Peptide/nickel transport system substrate-binding protein</fullName>
    </submittedName>
</protein>
<dbReference type="GO" id="GO:1904680">
    <property type="term" value="F:peptide transmembrane transporter activity"/>
    <property type="evidence" value="ECO:0007669"/>
    <property type="project" value="TreeGrafter"/>
</dbReference>
<proteinExistence type="inferred from homology"/>
<accession>A0A3N1MBQ8</accession>
<comment type="caution">
    <text evidence="6">The sequence shown here is derived from an EMBL/GenBank/DDBJ whole genome shotgun (WGS) entry which is preliminary data.</text>
</comment>
<comment type="similarity">
    <text evidence="2">Belongs to the bacterial solute-binding protein 5 family.</text>
</comment>
<dbReference type="Proteomes" id="UP000278222">
    <property type="component" value="Unassembled WGS sequence"/>
</dbReference>
<evidence type="ECO:0000259" key="5">
    <source>
        <dbReference type="Pfam" id="PF00496"/>
    </source>
</evidence>
<feature type="signal peptide" evidence="4">
    <location>
        <begin position="1"/>
        <end position="28"/>
    </location>
</feature>
<dbReference type="Gene3D" id="3.10.105.10">
    <property type="entry name" value="Dipeptide-binding Protein, Domain 3"/>
    <property type="match status" value="1"/>
</dbReference>
<feature type="domain" description="Solute-binding protein family 5" evidence="5">
    <location>
        <begin position="73"/>
        <end position="434"/>
    </location>
</feature>
<dbReference type="EMBL" id="RJKX01000013">
    <property type="protein sequence ID" value="ROQ00137.1"/>
    <property type="molecule type" value="Genomic_DNA"/>
</dbReference>
<dbReference type="PIRSF" id="PIRSF002741">
    <property type="entry name" value="MppA"/>
    <property type="match status" value="1"/>
</dbReference>
<evidence type="ECO:0000256" key="4">
    <source>
        <dbReference type="SAM" id="SignalP"/>
    </source>
</evidence>